<dbReference type="AlphaFoldDB" id="A0A0L9V5G9"/>
<proteinExistence type="predicted"/>
<evidence type="ECO:0000313" key="2">
    <source>
        <dbReference type="Proteomes" id="UP000053144"/>
    </source>
</evidence>
<name>A0A0L9V5G9_PHAAN</name>
<organism evidence="1 2">
    <name type="scientific">Phaseolus angularis</name>
    <name type="common">Azuki bean</name>
    <name type="synonym">Vigna angularis</name>
    <dbReference type="NCBI Taxonomy" id="3914"/>
    <lineage>
        <taxon>Eukaryota</taxon>
        <taxon>Viridiplantae</taxon>
        <taxon>Streptophyta</taxon>
        <taxon>Embryophyta</taxon>
        <taxon>Tracheophyta</taxon>
        <taxon>Spermatophyta</taxon>
        <taxon>Magnoliopsida</taxon>
        <taxon>eudicotyledons</taxon>
        <taxon>Gunneridae</taxon>
        <taxon>Pentapetalae</taxon>
        <taxon>rosids</taxon>
        <taxon>fabids</taxon>
        <taxon>Fabales</taxon>
        <taxon>Fabaceae</taxon>
        <taxon>Papilionoideae</taxon>
        <taxon>50 kb inversion clade</taxon>
        <taxon>NPAAA clade</taxon>
        <taxon>indigoferoid/millettioid clade</taxon>
        <taxon>Phaseoleae</taxon>
        <taxon>Vigna</taxon>
    </lineage>
</organism>
<evidence type="ECO:0000313" key="1">
    <source>
        <dbReference type="EMBL" id="KOM50281.1"/>
    </source>
</evidence>
<reference evidence="2" key="1">
    <citation type="journal article" date="2015" name="Proc. Natl. Acad. Sci. U.S.A.">
        <title>Genome sequencing of adzuki bean (Vigna angularis) provides insight into high starch and low fat accumulation and domestication.</title>
        <authorList>
            <person name="Yang K."/>
            <person name="Tian Z."/>
            <person name="Chen C."/>
            <person name="Luo L."/>
            <person name="Zhao B."/>
            <person name="Wang Z."/>
            <person name="Yu L."/>
            <person name="Li Y."/>
            <person name="Sun Y."/>
            <person name="Li W."/>
            <person name="Chen Y."/>
            <person name="Li Y."/>
            <person name="Zhang Y."/>
            <person name="Ai D."/>
            <person name="Zhao J."/>
            <person name="Shang C."/>
            <person name="Ma Y."/>
            <person name="Wu B."/>
            <person name="Wang M."/>
            <person name="Gao L."/>
            <person name="Sun D."/>
            <person name="Zhang P."/>
            <person name="Guo F."/>
            <person name="Wang W."/>
            <person name="Li Y."/>
            <person name="Wang J."/>
            <person name="Varshney R.K."/>
            <person name="Wang J."/>
            <person name="Ling H.Q."/>
            <person name="Wan P."/>
        </authorList>
    </citation>
    <scope>NUCLEOTIDE SEQUENCE</scope>
    <source>
        <strain evidence="2">cv. Jingnong 6</strain>
    </source>
</reference>
<protein>
    <submittedName>
        <fullName evidence="1">Uncharacterized protein</fullName>
    </submittedName>
</protein>
<accession>A0A0L9V5G9</accession>
<dbReference type="Gramene" id="KOM50281">
    <property type="protein sequence ID" value="KOM50281"/>
    <property type="gene ID" value="LR48_Vigan08g110800"/>
</dbReference>
<sequence>MASSSHPSRDRGKAIVAARNVDLSGWISDEETHLEFMRPQRDGASRMKRIWFKDLEAHLH</sequence>
<gene>
    <name evidence="1" type="ORF">LR48_Vigan08g110800</name>
</gene>
<dbReference type="EMBL" id="CM003378">
    <property type="protein sequence ID" value="KOM50281.1"/>
    <property type="molecule type" value="Genomic_DNA"/>
</dbReference>
<dbReference type="Proteomes" id="UP000053144">
    <property type="component" value="Chromosome 8"/>
</dbReference>